<organism evidence="13 14">
    <name type="scientific">Trichocladium antarcticum</name>
    <dbReference type="NCBI Taxonomy" id="1450529"/>
    <lineage>
        <taxon>Eukaryota</taxon>
        <taxon>Fungi</taxon>
        <taxon>Dikarya</taxon>
        <taxon>Ascomycota</taxon>
        <taxon>Pezizomycotina</taxon>
        <taxon>Sordariomycetes</taxon>
        <taxon>Sordariomycetidae</taxon>
        <taxon>Sordariales</taxon>
        <taxon>Chaetomiaceae</taxon>
        <taxon>Trichocladium</taxon>
    </lineage>
</organism>
<dbReference type="GO" id="GO:0045893">
    <property type="term" value="P:positive regulation of DNA-templated transcription"/>
    <property type="evidence" value="ECO:0007669"/>
    <property type="project" value="TreeGrafter"/>
</dbReference>
<dbReference type="Proteomes" id="UP001304895">
    <property type="component" value="Unassembled WGS sequence"/>
</dbReference>
<dbReference type="PANTHER" id="PTHR13224">
    <property type="entry name" value="THYROID HORMONE RECEPTOR-ASSOCIATED PROTEIN-RELATED"/>
    <property type="match status" value="1"/>
</dbReference>
<evidence type="ECO:0000256" key="4">
    <source>
        <dbReference type="ARBA" id="ARBA00023015"/>
    </source>
</evidence>
<name>A0AAN6UJ43_9PEZI</name>
<evidence type="ECO:0000256" key="6">
    <source>
        <dbReference type="ARBA" id="ARBA00023163"/>
    </source>
</evidence>
<protein>
    <recommendedName>
        <fullName evidence="3 9">Mediator of RNA polymerase II transcription subunit 16</fullName>
    </recommendedName>
    <alternativeName>
        <fullName evidence="8 9">Mediator complex subunit 16</fullName>
    </alternativeName>
</protein>
<evidence type="ECO:0000256" key="9">
    <source>
        <dbReference type="RuleBase" id="RU364149"/>
    </source>
</evidence>
<gene>
    <name evidence="9" type="primary">MED16</name>
    <name evidence="13" type="ORF">BT67DRAFT_385252</name>
</gene>
<dbReference type="EMBL" id="MU853417">
    <property type="protein sequence ID" value="KAK4132631.1"/>
    <property type="molecule type" value="Genomic_DNA"/>
</dbReference>
<dbReference type="SUPFAM" id="SSF50978">
    <property type="entry name" value="WD40 repeat-like"/>
    <property type="match status" value="1"/>
</dbReference>
<keyword evidence="4 9" id="KW-0805">Transcription regulation</keyword>
<reference evidence="13" key="1">
    <citation type="journal article" date="2023" name="Mol. Phylogenet. Evol.">
        <title>Genome-scale phylogeny and comparative genomics of the fungal order Sordariales.</title>
        <authorList>
            <person name="Hensen N."/>
            <person name="Bonometti L."/>
            <person name="Westerberg I."/>
            <person name="Brannstrom I.O."/>
            <person name="Guillou S."/>
            <person name="Cros-Aarteil S."/>
            <person name="Calhoun S."/>
            <person name="Haridas S."/>
            <person name="Kuo A."/>
            <person name="Mondo S."/>
            <person name="Pangilinan J."/>
            <person name="Riley R."/>
            <person name="LaButti K."/>
            <person name="Andreopoulos B."/>
            <person name="Lipzen A."/>
            <person name="Chen C."/>
            <person name="Yan M."/>
            <person name="Daum C."/>
            <person name="Ng V."/>
            <person name="Clum A."/>
            <person name="Steindorff A."/>
            <person name="Ohm R.A."/>
            <person name="Martin F."/>
            <person name="Silar P."/>
            <person name="Natvig D.O."/>
            <person name="Lalanne C."/>
            <person name="Gautier V."/>
            <person name="Ament-Velasquez S.L."/>
            <person name="Kruys A."/>
            <person name="Hutchinson M.I."/>
            <person name="Powell A.J."/>
            <person name="Barry K."/>
            <person name="Miller A.N."/>
            <person name="Grigoriev I.V."/>
            <person name="Debuchy R."/>
            <person name="Gladieux P."/>
            <person name="Hiltunen Thoren M."/>
            <person name="Johannesson H."/>
        </authorList>
    </citation>
    <scope>NUCLEOTIDE SEQUENCE</scope>
    <source>
        <strain evidence="13">CBS 123565</strain>
    </source>
</reference>
<keyword evidence="5 9" id="KW-0010">Activator</keyword>
<proteinExistence type="inferred from homology"/>
<evidence type="ECO:0000256" key="2">
    <source>
        <dbReference type="ARBA" id="ARBA00006543"/>
    </source>
</evidence>
<evidence type="ECO:0000256" key="8">
    <source>
        <dbReference type="ARBA" id="ARBA00032015"/>
    </source>
</evidence>
<dbReference type="InterPro" id="IPR048339">
    <property type="entry name" value="Mediator_Med16_C"/>
</dbReference>
<evidence type="ECO:0000256" key="10">
    <source>
        <dbReference type="SAM" id="MobiDB-lite"/>
    </source>
</evidence>
<feature type="region of interest" description="Disordered" evidence="10">
    <location>
        <begin position="96"/>
        <end position="117"/>
    </location>
</feature>
<sequence length="996" mass="109756">MQGIQGIQGIVNSIALDEVDLFGDPVMDNALGGLPAPPLPSRQLQQRVDELRTRGCCQGIAWSRQGTIAVIARDAMSIDLRFIRCKPDNGDWELSEPDSWSAVSLTPSPPGPSPASPVSLASAGAPLVHLAWAPTSTYELAVIDALGRISILTFSISLNRPYQTRRWDADLVDDLHAVVGCYWLPLCMQSSKQFHVAHGPATWMQSEYRYEHTISPAFGPWHPNPGKSALLCVTTNGLLKLLFSQNNNRIEETALELESVTASDDLITHASLCSDRNTLLIALATASKQLRIVRVGIQWGLPQVDKQVPPGSVPLRPSLRESHVAVTSWFQHGPGESGLDMSMSQLSHVEILPSASEGPPQVLAPPVVLTVRSYVPHDSSLYQQEQECQTIIDRWEVVSDEPQSLHPAFEQLGSRSGAGPAPPTMTRLRKLDPIVLPKVVLNVQTMQLGRVLCFAFGDGTVQYRDRFTMNEIYNEHNTNSIMSPLQVGFQFLNDSPCLQVAFSPTNCSFVQISEDWTVKWNRLHYPMDDANTALQGTQQNAVVAALTIATSAAGASQISCDDILAIARPFTQKPDFTYSWIREMVNMFRIPVDYSEEAHHDQLVRNSLLQLCLSILNHLGFRGDFQPRSFGGKFAMLALNVRNIVVLITIASNTPVNLKEKLNPLDEPDVVDALAGCAKWGVDLLSWLSDCLFELLDDPEVMAMINDPKRFPELARYLQSKNDVSLHLLLCSSTRGFLSAACRRLLHVEALGSRAMMHFETRIQDPATATPALQALFQAYLKMQRAVTSSLVKVQDFERLLGGLSRDIQAAYQKSFAGFGARKPSQQGAGNTTEQQQAQQAQQMVKKAQAHCELDMLLAGNPPPSFREVLARFFGQSLPAFRAQTDPAKLYFANFDLLEVEDDPRSLARRRAAGKYIDVFNRVELISGRGVGDRARGLKSGGNEGSRGSAAQWRRCVRCAAVMEDVWGVKPGFTFVLAQQRRCACGGNWGLLPRGS</sequence>
<dbReference type="InterPro" id="IPR021665">
    <property type="entry name" value="Mediator_Med16_N"/>
</dbReference>
<evidence type="ECO:0000256" key="7">
    <source>
        <dbReference type="ARBA" id="ARBA00023242"/>
    </source>
</evidence>
<evidence type="ECO:0000259" key="12">
    <source>
        <dbReference type="Pfam" id="PF20719"/>
    </source>
</evidence>
<evidence type="ECO:0000256" key="1">
    <source>
        <dbReference type="ARBA" id="ARBA00004123"/>
    </source>
</evidence>
<comment type="caution">
    <text evidence="13">The sequence shown here is derived from an EMBL/GenBank/DDBJ whole genome shotgun (WGS) entry which is preliminary data.</text>
</comment>
<reference evidence="13" key="2">
    <citation type="submission" date="2023-05" db="EMBL/GenBank/DDBJ databases">
        <authorList>
            <consortium name="Lawrence Berkeley National Laboratory"/>
            <person name="Steindorff A."/>
            <person name="Hensen N."/>
            <person name="Bonometti L."/>
            <person name="Westerberg I."/>
            <person name="Brannstrom I.O."/>
            <person name="Guillou S."/>
            <person name="Cros-Aarteil S."/>
            <person name="Calhoun S."/>
            <person name="Haridas S."/>
            <person name="Kuo A."/>
            <person name="Mondo S."/>
            <person name="Pangilinan J."/>
            <person name="Riley R."/>
            <person name="Labutti K."/>
            <person name="Andreopoulos B."/>
            <person name="Lipzen A."/>
            <person name="Chen C."/>
            <person name="Yanf M."/>
            <person name="Daum C."/>
            <person name="Ng V."/>
            <person name="Clum A."/>
            <person name="Ohm R."/>
            <person name="Martin F."/>
            <person name="Silar P."/>
            <person name="Natvig D."/>
            <person name="Lalanne C."/>
            <person name="Gautier V."/>
            <person name="Ament-Velasquez S.L."/>
            <person name="Kruys A."/>
            <person name="Hutchinson M.I."/>
            <person name="Powell A.J."/>
            <person name="Barry K."/>
            <person name="Miller A.N."/>
            <person name="Grigoriev I.V."/>
            <person name="Debuchy R."/>
            <person name="Gladieux P."/>
            <person name="Thoren M.H."/>
            <person name="Johannesson H."/>
        </authorList>
    </citation>
    <scope>NUCLEOTIDE SEQUENCE</scope>
    <source>
        <strain evidence="13">CBS 123565</strain>
    </source>
</reference>
<keyword evidence="14" id="KW-1185">Reference proteome</keyword>
<evidence type="ECO:0000313" key="13">
    <source>
        <dbReference type="EMBL" id="KAK4132631.1"/>
    </source>
</evidence>
<keyword evidence="6 9" id="KW-0804">Transcription</keyword>
<evidence type="ECO:0000256" key="5">
    <source>
        <dbReference type="ARBA" id="ARBA00023159"/>
    </source>
</evidence>
<dbReference type="Pfam" id="PF11635">
    <property type="entry name" value="Med16_N"/>
    <property type="match status" value="1"/>
</dbReference>
<feature type="domain" description="Mediator complex subunit Med16 N-terminal" evidence="11">
    <location>
        <begin position="177"/>
        <end position="491"/>
    </location>
</feature>
<dbReference type="InterPro" id="IPR036322">
    <property type="entry name" value="WD40_repeat_dom_sf"/>
</dbReference>
<dbReference type="GO" id="GO:0016592">
    <property type="term" value="C:mediator complex"/>
    <property type="evidence" value="ECO:0007669"/>
    <property type="project" value="InterPro"/>
</dbReference>
<evidence type="ECO:0000313" key="14">
    <source>
        <dbReference type="Proteomes" id="UP001304895"/>
    </source>
</evidence>
<feature type="domain" description="Mediator complex subunit 16 C-terminal" evidence="12">
    <location>
        <begin position="878"/>
        <end position="989"/>
    </location>
</feature>
<keyword evidence="7 9" id="KW-0539">Nucleus</keyword>
<accession>A0AAN6UJ43</accession>
<comment type="subcellular location">
    <subcellularLocation>
        <location evidence="1 9">Nucleus</location>
    </subcellularLocation>
</comment>
<evidence type="ECO:0000259" key="11">
    <source>
        <dbReference type="Pfam" id="PF11635"/>
    </source>
</evidence>
<comment type="subunit">
    <text evidence="9">Component of the Mediator complex.</text>
</comment>
<dbReference type="AlphaFoldDB" id="A0AAN6UJ43"/>
<dbReference type="Pfam" id="PF20719">
    <property type="entry name" value="Med16_C"/>
    <property type="match status" value="1"/>
</dbReference>
<comment type="function">
    <text evidence="9">Component of the Mediator complex, a coactivator involved in the regulated transcription of nearly all RNA polymerase II-dependent genes. Mediator functions as a bridge to convey information from gene-specific regulatory proteins to the basal RNA polymerase II transcription machinery. Mediator is recruited to promoters by direct interactions with regulatory proteins and serves as a scaffold for the assembly of a functional preinitiation complex with RNA polymerase II and the general transcription factors.</text>
</comment>
<dbReference type="PANTHER" id="PTHR13224:SF6">
    <property type="entry name" value="MEDIATOR OF RNA POLYMERASE II TRANSCRIPTION SUBUNIT 16"/>
    <property type="match status" value="1"/>
</dbReference>
<evidence type="ECO:0000256" key="3">
    <source>
        <dbReference type="ARBA" id="ARBA00019614"/>
    </source>
</evidence>
<dbReference type="InterPro" id="IPR048338">
    <property type="entry name" value="Mediator_Med16"/>
</dbReference>
<comment type="similarity">
    <text evidence="2 9">Belongs to the Mediator complex subunit 16 family.</text>
</comment>